<reference evidence="1 2" key="1">
    <citation type="submission" date="2015-08" db="EMBL/GenBank/DDBJ databases">
        <title>Draft Genome Sequence of Rathayibacter sp. Strain VKM Ac-2596 Isolated from Leaf Gall Induced by Plant-Parasitic Nematodes.</title>
        <authorList>
            <person name="Vasilenko O.V."/>
            <person name="Starodumova I.P."/>
            <person name="Tarlachkov S.V."/>
            <person name="Dorofeeva L.V."/>
            <person name="Evtushenko L.I."/>
        </authorList>
    </citation>
    <scope>NUCLEOTIDE SEQUENCE [LARGE SCALE GENOMIC DNA]</scope>
    <source>
        <strain evidence="1 2">VKM Ac-2596</strain>
    </source>
</reference>
<evidence type="ECO:0000313" key="2">
    <source>
        <dbReference type="Proteomes" id="UP000076717"/>
    </source>
</evidence>
<evidence type="ECO:0000313" key="1">
    <source>
        <dbReference type="EMBL" id="KZX21250.1"/>
    </source>
</evidence>
<dbReference type="Proteomes" id="UP000076717">
    <property type="component" value="Unassembled WGS sequence"/>
</dbReference>
<name>A0A162FY44_9MICO</name>
<accession>A0A162FY44</accession>
<organism evidence="1 2">
    <name type="scientific">Rathayibacter tanaceti</name>
    <dbReference type="NCBI Taxonomy" id="1671680"/>
    <lineage>
        <taxon>Bacteria</taxon>
        <taxon>Bacillati</taxon>
        <taxon>Actinomycetota</taxon>
        <taxon>Actinomycetes</taxon>
        <taxon>Micrococcales</taxon>
        <taxon>Microbacteriaceae</taxon>
        <taxon>Rathayibacter</taxon>
    </lineage>
</organism>
<sequence length="36" mass="3837">MSIAILVVLSGLAAWGTVSTVLVARRDGYRQVPAQH</sequence>
<gene>
    <name evidence="1" type="ORF">ACH61_01619</name>
</gene>
<proteinExistence type="predicted"/>
<dbReference type="AlphaFoldDB" id="A0A162FY44"/>
<protein>
    <submittedName>
        <fullName evidence="1">Uncharacterized protein</fullName>
    </submittedName>
</protein>
<comment type="caution">
    <text evidence="1">The sequence shown here is derived from an EMBL/GenBank/DDBJ whole genome shotgun (WGS) entry which is preliminary data.</text>
</comment>
<keyword evidence="2" id="KW-1185">Reference proteome</keyword>
<dbReference type="EMBL" id="LIIN01000047">
    <property type="protein sequence ID" value="KZX21250.1"/>
    <property type="molecule type" value="Genomic_DNA"/>
</dbReference>